<evidence type="ECO:0000256" key="4">
    <source>
        <dbReference type="ARBA" id="ARBA00023125"/>
    </source>
</evidence>
<dbReference type="RefSeq" id="WP_085472850.1">
    <property type="nucleotide sequence ID" value="NZ_FXAU01000003.1"/>
</dbReference>
<keyword evidence="3" id="KW-0805">Transcription regulation</keyword>
<dbReference type="GO" id="GO:0008483">
    <property type="term" value="F:transaminase activity"/>
    <property type="evidence" value="ECO:0007669"/>
    <property type="project" value="UniProtKB-KW"/>
</dbReference>
<dbReference type="InterPro" id="IPR036388">
    <property type="entry name" value="WH-like_DNA-bd_sf"/>
</dbReference>
<dbReference type="InterPro" id="IPR015421">
    <property type="entry name" value="PyrdxlP-dep_Trfase_major"/>
</dbReference>
<feature type="domain" description="HTH gntR-type" evidence="6">
    <location>
        <begin position="17"/>
        <end position="85"/>
    </location>
</feature>
<dbReference type="SUPFAM" id="SSF53383">
    <property type="entry name" value="PLP-dependent transferases"/>
    <property type="match status" value="1"/>
</dbReference>
<dbReference type="InterPro" id="IPR036390">
    <property type="entry name" value="WH_DNA-bd_sf"/>
</dbReference>
<protein>
    <submittedName>
        <fullName evidence="7">GntR family transcriptional regulator / MocR family aminotransferase</fullName>
    </submittedName>
</protein>
<proteinExistence type="inferred from homology"/>
<evidence type="ECO:0000256" key="1">
    <source>
        <dbReference type="ARBA" id="ARBA00005384"/>
    </source>
</evidence>
<keyword evidence="7" id="KW-0808">Transferase</keyword>
<keyword evidence="2" id="KW-0663">Pyridoxal phosphate</keyword>
<dbReference type="STRING" id="561061.SAMN05660862_2121"/>
<evidence type="ECO:0000313" key="8">
    <source>
        <dbReference type="Proteomes" id="UP000192980"/>
    </source>
</evidence>
<dbReference type="PROSITE" id="PS50949">
    <property type="entry name" value="HTH_GNTR"/>
    <property type="match status" value="1"/>
</dbReference>
<dbReference type="SMART" id="SM00345">
    <property type="entry name" value="HTH_GNTR"/>
    <property type="match status" value="1"/>
</dbReference>
<accession>A0A1X7JTP3</accession>
<dbReference type="EMBL" id="FXAU01000003">
    <property type="protein sequence ID" value="SMG31039.1"/>
    <property type="molecule type" value="Genomic_DNA"/>
</dbReference>
<dbReference type="CDD" id="cd07377">
    <property type="entry name" value="WHTH_GntR"/>
    <property type="match status" value="1"/>
</dbReference>
<evidence type="ECO:0000313" key="7">
    <source>
        <dbReference type="EMBL" id="SMG31039.1"/>
    </source>
</evidence>
<keyword evidence="7" id="KW-0032">Aminotransferase</keyword>
<name>A0A1X7JTP3_9SPHI</name>
<dbReference type="Proteomes" id="UP000192980">
    <property type="component" value="Unassembled WGS sequence"/>
</dbReference>
<evidence type="ECO:0000259" key="6">
    <source>
        <dbReference type="PROSITE" id="PS50949"/>
    </source>
</evidence>
<dbReference type="Gene3D" id="1.10.10.10">
    <property type="entry name" value="Winged helix-like DNA-binding domain superfamily/Winged helix DNA-binding domain"/>
    <property type="match status" value="1"/>
</dbReference>
<evidence type="ECO:0000256" key="3">
    <source>
        <dbReference type="ARBA" id="ARBA00023015"/>
    </source>
</evidence>
<dbReference type="GO" id="GO:0003700">
    <property type="term" value="F:DNA-binding transcription factor activity"/>
    <property type="evidence" value="ECO:0007669"/>
    <property type="project" value="InterPro"/>
</dbReference>
<dbReference type="InterPro" id="IPR000524">
    <property type="entry name" value="Tscrpt_reg_HTH_GntR"/>
</dbReference>
<dbReference type="InterPro" id="IPR015424">
    <property type="entry name" value="PyrdxlP-dep_Trfase"/>
</dbReference>
<dbReference type="GO" id="GO:0003677">
    <property type="term" value="F:DNA binding"/>
    <property type="evidence" value="ECO:0007669"/>
    <property type="project" value="UniProtKB-KW"/>
</dbReference>
<comment type="similarity">
    <text evidence="1">In the C-terminal section; belongs to the class-I pyridoxal-phosphate-dependent aminotransferase family.</text>
</comment>
<reference evidence="7 8" key="1">
    <citation type="submission" date="2017-04" db="EMBL/GenBank/DDBJ databases">
        <authorList>
            <person name="Afonso C.L."/>
            <person name="Miller P.J."/>
            <person name="Scott M.A."/>
            <person name="Spackman E."/>
            <person name="Goraichik I."/>
            <person name="Dimitrov K.M."/>
            <person name="Suarez D.L."/>
            <person name="Swayne D.E."/>
        </authorList>
    </citation>
    <scope>NUCLEOTIDE SEQUENCE [LARGE SCALE GENOMIC DNA]</scope>
    <source>
        <strain evidence="7 8">DSM 22418</strain>
    </source>
</reference>
<evidence type="ECO:0000256" key="5">
    <source>
        <dbReference type="ARBA" id="ARBA00023163"/>
    </source>
</evidence>
<sequence length="474" mass="53501">MLRPWKLEITLEPQSSKALYLQIADAIVAAIQSGRLKAGDPLPGSRPLSQLLSVNRNTIVEALNVLHYEGWLRSEERKGTFIADISMKEKPTTIPRAPHSTPAEDRKETIPYLIFDDGNPDSKIAPSAELARAYRQIFTRQGKWQMLRYGNAQGDPEFRSALTQMLNHQRGMHLKEEMLCVTRGSQMAIYLAAQCMFKKGDCVVVEDPGYSPAWHTLAHVGVTLIPIPVDEKGLQVDKLATLLKNGTKIKAVYTTPHRQYPTTVPLSLQRRLALVKLSNSYSFTIIEDDYDNEFHYGYRPIMPLASDSNLRNYIYIGTLSKVVAPALRTGYLATNDTALMSKIIALRKLIDVQSDSIMEQAILQLMKDGTLKRHIKKATSHYKEKRDYTVRLLETYLRDKITYQVPEGGLAFWIVPKKQIDWTRLSRQLIDKGVKIAGMKQYGSDGVTYGFRLGFAALTNDELEEGLKKLASVL</sequence>
<dbReference type="Gene3D" id="3.40.640.10">
    <property type="entry name" value="Type I PLP-dependent aspartate aminotransferase-like (Major domain)"/>
    <property type="match status" value="1"/>
</dbReference>
<dbReference type="InterPro" id="IPR004839">
    <property type="entry name" value="Aminotransferase_I/II_large"/>
</dbReference>
<dbReference type="InterPro" id="IPR051446">
    <property type="entry name" value="HTH_trans_reg/aminotransferase"/>
</dbReference>
<dbReference type="AlphaFoldDB" id="A0A1X7JTP3"/>
<dbReference type="Pfam" id="PF00392">
    <property type="entry name" value="GntR"/>
    <property type="match status" value="1"/>
</dbReference>
<evidence type="ECO:0000256" key="2">
    <source>
        <dbReference type="ARBA" id="ARBA00022898"/>
    </source>
</evidence>
<dbReference type="PANTHER" id="PTHR46577">
    <property type="entry name" value="HTH-TYPE TRANSCRIPTIONAL REGULATORY PROTEIN GABR"/>
    <property type="match status" value="1"/>
</dbReference>
<dbReference type="SUPFAM" id="SSF46785">
    <property type="entry name" value="Winged helix' DNA-binding domain"/>
    <property type="match status" value="1"/>
</dbReference>
<organism evidence="7 8">
    <name type="scientific">Sphingobacterium psychroaquaticum</name>
    <dbReference type="NCBI Taxonomy" id="561061"/>
    <lineage>
        <taxon>Bacteria</taxon>
        <taxon>Pseudomonadati</taxon>
        <taxon>Bacteroidota</taxon>
        <taxon>Sphingobacteriia</taxon>
        <taxon>Sphingobacteriales</taxon>
        <taxon>Sphingobacteriaceae</taxon>
        <taxon>Sphingobacterium</taxon>
    </lineage>
</organism>
<dbReference type="CDD" id="cd00609">
    <property type="entry name" value="AAT_like"/>
    <property type="match status" value="1"/>
</dbReference>
<dbReference type="GO" id="GO:0030170">
    <property type="term" value="F:pyridoxal phosphate binding"/>
    <property type="evidence" value="ECO:0007669"/>
    <property type="project" value="InterPro"/>
</dbReference>
<keyword evidence="8" id="KW-1185">Reference proteome</keyword>
<keyword evidence="4" id="KW-0238">DNA-binding</keyword>
<dbReference type="Pfam" id="PF00155">
    <property type="entry name" value="Aminotran_1_2"/>
    <property type="match status" value="1"/>
</dbReference>
<keyword evidence="5" id="KW-0804">Transcription</keyword>
<dbReference type="OrthoDB" id="594134at2"/>
<dbReference type="PANTHER" id="PTHR46577:SF1">
    <property type="entry name" value="HTH-TYPE TRANSCRIPTIONAL REGULATORY PROTEIN GABR"/>
    <property type="match status" value="1"/>
</dbReference>
<gene>
    <name evidence="7" type="ORF">SAMN05660862_2121</name>
</gene>